<accession>A0ABS7CJ38</accession>
<evidence type="ECO:0000313" key="2">
    <source>
        <dbReference type="Proteomes" id="UP001519887"/>
    </source>
</evidence>
<organism evidence="1 2">
    <name type="scientific">Paenibacillus sepulcri</name>
    <dbReference type="NCBI Taxonomy" id="359917"/>
    <lineage>
        <taxon>Bacteria</taxon>
        <taxon>Bacillati</taxon>
        <taxon>Bacillota</taxon>
        <taxon>Bacilli</taxon>
        <taxon>Bacillales</taxon>
        <taxon>Paenibacillaceae</taxon>
        <taxon>Paenibacillus</taxon>
    </lineage>
</organism>
<name>A0ABS7CJ38_9BACL</name>
<dbReference type="Proteomes" id="UP001519887">
    <property type="component" value="Unassembled WGS sequence"/>
</dbReference>
<feature type="non-terminal residue" evidence="1">
    <location>
        <position position="1"/>
    </location>
</feature>
<sequence>RTEQPMVLPLRIRHRLIKKKNLQRSKQRFLPSTPEDCGSLKKLIRRQKSKQPFQLYGQARL</sequence>
<evidence type="ECO:0000313" key="1">
    <source>
        <dbReference type="EMBL" id="MBW7460946.1"/>
    </source>
</evidence>
<protein>
    <submittedName>
        <fullName evidence="1">Uncharacterized protein</fullName>
    </submittedName>
</protein>
<comment type="caution">
    <text evidence="1">The sequence shown here is derived from an EMBL/GenBank/DDBJ whole genome shotgun (WGS) entry which is preliminary data.</text>
</comment>
<reference evidence="1 2" key="1">
    <citation type="submission" date="2021-07" db="EMBL/GenBank/DDBJ databases">
        <title>Paenibacillus radiodurans sp. nov., isolated from the southeastern edge of Tengger Desert.</title>
        <authorList>
            <person name="Zhang G."/>
        </authorList>
    </citation>
    <scope>NUCLEOTIDE SEQUENCE [LARGE SCALE GENOMIC DNA]</scope>
    <source>
        <strain evidence="1 2">CCM 7311</strain>
    </source>
</reference>
<gene>
    <name evidence="1" type="ORF">K0U00_43515</name>
</gene>
<dbReference type="EMBL" id="JAHZIK010002572">
    <property type="protein sequence ID" value="MBW7460946.1"/>
    <property type="molecule type" value="Genomic_DNA"/>
</dbReference>
<keyword evidence="2" id="KW-1185">Reference proteome</keyword>
<proteinExistence type="predicted"/>